<protein>
    <submittedName>
        <fullName evidence="2">N-succinylglutamate 5-semialdehyde dehydrogenase</fullName>
        <ecNumber evidence="2">1.2.1.71</ecNumber>
    </submittedName>
</protein>
<accession>A0A485AB45</accession>
<evidence type="ECO:0000256" key="1">
    <source>
        <dbReference type="SAM" id="MobiDB-lite"/>
    </source>
</evidence>
<dbReference type="Proteomes" id="UP000401081">
    <property type="component" value="Unassembled WGS sequence"/>
</dbReference>
<evidence type="ECO:0000313" key="3">
    <source>
        <dbReference type="Proteomes" id="UP000401081"/>
    </source>
</evidence>
<gene>
    <name evidence="2" type="primary">astD_1</name>
    <name evidence="2" type="ORF">NCTC12993_00574</name>
</gene>
<keyword evidence="2" id="KW-0560">Oxidoreductase</keyword>
<dbReference type="EMBL" id="CAADJD010000007">
    <property type="protein sequence ID" value="VFS56943.1"/>
    <property type="molecule type" value="Genomic_DNA"/>
</dbReference>
<keyword evidence="3" id="KW-1185">Reference proteome</keyword>
<sequence length="40" mass="4146">MMSLWINGEWLAGSGAARQSANPVTGEATWAGNDASPLQV</sequence>
<evidence type="ECO:0000313" key="2">
    <source>
        <dbReference type="EMBL" id="VFS56943.1"/>
    </source>
</evidence>
<dbReference type="AlphaFoldDB" id="A0A485AB45"/>
<organism evidence="2 3">
    <name type="scientific">Kluyvera cryocrescens</name>
    <name type="common">Kluyvera citrophila</name>
    <dbReference type="NCBI Taxonomy" id="580"/>
    <lineage>
        <taxon>Bacteria</taxon>
        <taxon>Pseudomonadati</taxon>
        <taxon>Pseudomonadota</taxon>
        <taxon>Gammaproteobacteria</taxon>
        <taxon>Enterobacterales</taxon>
        <taxon>Enterobacteriaceae</taxon>
        <taxon>Kluyvera</taxon>
    </lineage>
</organism>
<dbReference type="GO" id="GO:0043824">
    <property type="term" value="F:succinylglutamate-semialdehyde dehydrogenase activity"/>
    <property type="evidence" value="ECO:0007669"/>
    <property type="project" value="UniProtKB-EC"/>
</dbReference>
<feature type="region of interest" description="Disordered" evidence="1">
    <location>
        <begin position="16"/>
        <end position="40"/>
    </location>
</feature>
<reference evidence="2 3" key="1">
    <citation type="submission" date="2019-03" db="EMBL/GenBank/DDBJ databases">
        <authorList>
            <consortium name="Pathogen Informatics"/>
        </authorList>
    </citation>
    <scope>NUCLEOTIDE SEQUENCE [LARGE SCALE GENOMIC DNA]</scope>
    <source>
        <strain evidence="2 3">NCTC12993</strain>
    </source>
</reference>
<name>A0A485AB45_KLUCR</name>
<dbReference type="EC" id="1.2.1.71" evidence="2"/>
<proteinExistence type="predicted"/>